<organism evidence="1 2">
    <name type="scientific">Massilia polaris</name>
    <dbReference type="NCBI Taxonomy" id="2728846"/>
    <lineage>
        <taxon>Bacteria</taxon>
        <taxon>Pseudomonadati</taxon>
        <taxon>Pseudomonadota</taxon>
        <taxon>Betaproteobacteria</taxon>
        <taxon>Burkholderiales</taxon>
        <taxon>Oxalobacteraceae</taxon>
        <taxon>Telluria group</taxon>
        <taxon>Massilia</taxon>
    </lineage>
</organism>
<dbReference type="AlphaFoldDB" id="A0A848HNY0"/>
<gene>
    <name evidence="1" type="ORF">HHL21_12285</name>
</gene>
<evidence type="ECO:0000313" key="1">
    <source>
        <dbReference type="EMBL" id="NML61839.1"/>
    </source>
</evidence>
<evidence type="ECO:0000313" key="2">
    <source>
        <dbReference type="Proteomes" id="UP000583752"/>
    </source>
</evidence>
<name>A0A848HNY0_9BURK</name>
<protein>
    <submittedName>
        <fullName evidence="1">Uncharacterized protein</fullName>
    </submittedName>
</protein>
<dbReference type="EMBL" id="JABBGG010000006">
    <property type="protein sequence ID" value="NML61839.1"/>
    <property type="molecule type" value="Genomic_DNA"/>
</dbReference>
<dbReference type="Proteomes" id="UP000583752">
    <property type="component" value="Unassembled WGS sequence"/>
</dbReference>
<sequence>MSAADFRLIRPVAITDTTLTSCTVPEAIVAIYVAGTTYAAGDIRGVATGTSQIVYQSLQAANLGHTPASSPTWWKVLGTVYAAYAGGTTYALNDIVSDLAAHKLYKSLAGGNLGNALTDATKWLPLGSTTRWKMFDKAVNSQTTAPDTFSTVVTLGELANTLTLINVEAATVTVEQSVSGYSRTKSLVKHDVLNWYDFYYEEPIRSGDVVFDDIPPYAASTLTVTADNTGGTAAIGCCFFGKSRTIGQTQWELTGGILSYSTTSTDTLGNTTMVKRANAKHLNFDVKIPDGFESEAFRLLTLYTDVEIVVIGSTDYSMTISYGFLDQWSVPISNSGKTAPISFRGLI</sequence>
<dbReference type="RefSeq" id="WP_169466193.1">
    <property type="nucleotide sequence ID" value="NZ_JABBGG010000006.1"/>
</dbReference>
<reference evidence="1 2" key="1">
    <citation type="submission" date="2020-04" db="EMBL/GenBank/DDBJ databases">
        <title>Massilia sp. RP-1-19 isolated from soil.</title>
        <authorList>
            <person name="Dahal R.H."/>
        </authorList>
    </citation>
    <scope>NUCLEOTIDE SEQUENCE [LARGE SCALE GENOMIC DNA]</scope>
    <source>
        <strain evidence="1 2">RP-1-19</strain>
    </source>
</reference>
<keyword evidence="2" id="KW-1185">Reference proteome</keyword>
<proteinExistence type="predicted"/>
<comment type="caution">
    <text evidence="1">The sequence shown here is derived from an EMBL/GenBank/DDBJ whole genome shotgun (WGS) entry which is preliminary data.</text>
</comment>
<accession>A0A848HNY0</accession>